<evidence type="ECO:0000313" key="3">
    <source>
        <dbReference type="Proteomes" id="UP000198925"/>
    </source>
</evidence>
<proteinExistence type="predicted"/>
<feature type="transmembrane region" description="Helical" evidence="1">
    <location>
        <begin position="20"/>
        <end position="44"/>
    </location>
</feature>
<dbReference type="Gene3D" id="1.20.1250.20">
    <property type="entry name" value="MFS general substrate transporter like domains"/>
    <property type="match status" value="1"/>
</dbReference>
<sequence>MLANQLAPALARRGIHYGWVMVALTFLVSLASAGAMGILGALLLPLQRETGWETATISGALALRLLLFGLMAPFAAALLQRYGLRRTSSSRSPWC</sequence>
<dbReference type="InterPro" id="IPR036259">
    <property type="entry name" value="MFS_trans_sf"/>
</dbReference>
<feature type="transmembrane region" description="Helical" evidence="1">
    <location>
        <begin position="56"/>
        <end position="79"/>
    </location>
</feature>
<dbReference type="Proteomes" id="UP000198925">
    <property type="component" value="Unassembled WGS sequence"/>
</dbReference>
<dbReference type="RefSeq" id="WP_342670579.1">
    <property type="nucleotide sequence ID" value="NZ_FMZX01000006.1"/>
</dbReference>
<keyword evidence="1" id="KW-0472">Membrane</keyword>
<name>A0A1G6TQF4_9PROT</name>
<evidence type="ECO:0000313" key="2">
    <source>
        <dbReference type="EMBL" id="SDD31281.1"/>
    </source>
</evidence>
<protein>
    <recommendedName>
        <fullName evidence="4">Major Facilitator Superfamily protein</fullName>
    </recommendedName>
</protein>
<evidence type="ECO:0000256" key="1">
    <source>
        <dbReference type="SAM" id="Phobius"/>
    </source>
</evidence>
<keyword evidence="1" id="KW-1133">Transmembrane helix</keyword>
<organism evidence="2 3">
    <name type="scientific">Belnapia rosea</name>
    <dbReference type="NCBI Taxonomy" id="938405"/>
    <lineage>
        <taxon>Bacteria</taxon>
        <taxon>Pseudomonadati</taxon>
        <taxon>Pseudomonadota</taxon>
        <taxon>Alphaproteobacteria</taxon>
        <taxon>Acetobacterales</taxon>
        <taxon>Roseomonadaceae</taxon>
        <taxon>Belnapia</taxon>
    </lineage>
</organism>
<evidence type="ECO:0008006" key="4">
    <source>
        <dbReference type="Google" id="ProtNLM"/>
    </source>
</evidence>
<accession>A0A1G6TQF4</accession>
<keyword evidence="1" id="KW-0812">Transmembrane</keyword>
<reference evidence="2 3" key="1">
    <citation type="submission" date="2016-10" db="EMBL/GenBank/DDBJ databases">
        <authorList>
            <person name="de Groot N.N."/>
        </authorList>
    </citation>
    <scope>NUCLEOTIDE SEQUENCE [LARGE SCALE GENOMIC DNA]</scope>
    <source>
        <strain evidence="2 3">CPCC 100156</strain>
    </source>
</reference>
<dbReference type="EMBL" id="FMZX01000006">
    <property type="protein sequence ID" value="SDD31281.1"/>
    <property type="molecule type" value="Genomic_DNA"/>
</dbReference>
<dbReference type="AlphaFoldDB" id="A0A1G6TQF4"/>
<dbReference type="SUPFAM" id="SSF103473">
    <property type="entry name" value="MFS general substrate transporter"/>
    <property type="match status" value="1"/>
</dbReference>
<keyword evidence="3" id="KW-1185">Reference proteome</keyword>
<gene>
    <name evidence="2" type="ORF">SAMN04487779_1006153</name>
</gene>